<accession>A0A434ATH0</accession>
<dbReference type="AlphaFoldDB" id="A0A434ATH0"/>
<protein>
    <recommendedName>
        <fullName evidence="2">mannose-1-phosphate guanylyltransferase</fullName>
        <ecNumber evidence="2">2.7.7.13</ecNumber>
    </recommendedName>
</protein>
<comment type="similarity">
    <text evidence="1">Belongs to the mannose-6-phosphate isomerase type 2 family.</text>
</comment>
<gene>
    <name evidence="10" type="ORF">DLK05_11625</name>
</gene>
<keyword evidence="11" id="KW-1185">Reference proteome</keyword>
<dbReference type="SUPFAM" id="SSF159283">
    <property type="entry name" value="Guanosine diphospho-D-mannose pyrophosphorylase/mannose-6-phosphate isomerase linker domain"/>
    <property type="match status" value="1"/>
</dbReference>
<evidence type="ECO:0000259" key="8">
    <source>
        <dbReference type="Pfam" id="PF00483"/>
    </source>
</evidence>
<proteinExistence type="inferred from homology"/>
<keyword evidence="4 10" id="KW-0548">Nucleotidyltransferase</keyword>
<evidence type="ECO:0000256" key="1">
    <source>
        <dbReference type="ARBA" id="ARBA00006115"/>
    </source>
</evidence>
<dbReference type="Proteomes" id="UP000282985">
    <property type="component" value="Unassembled WGS sequence"/>
</dbReference>
<evidence type="ECO:0000256" key="4">
    <source>
        <dbReference type="ARBA" id="ARBA00022695"/>
    </source>
</evidence>
<comment type="caution">
    <text evidence="10">The sequence shown here is derived from an EMBL/GenBank/DDBJ whole genome shotgun (WGS) entry which is preliminary data.</text>
</comment>
<dbReference type="InterPro" id="IPR054566">
    <property type="entry name" value="ManC/GMP-like_b-helix"/>
</dbReference>
<dbReference type="EC" id="2.7.7.13" evidence="2"/>
<feature type="domain" description="MannoseP isomerase/GMP-like beta-helix" evidence="9">
    <location>
        <begin position="299"/>
        <end position="351"/>
    </location>
</feature>
<dbReference type="RefSeq" id="WP_127344142.1">
    <property type="nucleotide sequence ID" value="NZ_RJJX01000016.1"/>
</dbReference>
<keyword evidence="5" id="KW-0547">Nucleotide-binding</keyword>
<sequence length="362" mass="41553">MDTNNYCVIMAGGVGSRFWPLSKNEHPKQFLDILGTGKSLLRQTFERFNSICPVENFFIVTNSIYKELVLEQLPELDQSQVLLEPLRRNTAPCIAYANYKIQKRNPNASIIVTPSDHLILKESKFLDVLTEGISFVQNEEKLLTLGIQPSRPETGYGYIQVSKKSIGKSKDIYPVKTFTEKPHHDLAKIFYESGDFFWNSGIFIWSLKSIQEAFNKYLPDVNNLFESGLDKLDTKQEQDFIDNIYPECQNISIDYGILERSNNVYVYCSEFGWSDLGTWGSLYEHSEKDNNENAVQGNNVMLYETKDCLVNVTADKLVVIQGLKDYIVVETDNTILVCRKKDEQEIRKIVNDVKITKGEKFI</sequence>
<dbReference type="PANTHER" id="PTHR46390:SF1">
    <property type="entry name" value="MANNOSE-1-PHOSPHATE GUANYLYLTRANSFERASE"/>
    <property type="match status" value="1"/>
</dbReference>
<keyword evidence="6" id="KW-0342">GTP-binding</keyword>
<organism evidence="10 11">
    <name type="scientific">Ancylomarina longa</name>
    <dbReference type="NCBI Taxonomy" id="2487017"/>
    <lineage>
        <taxon>Bacteria</taxon>
        <taxon>Pseudomonadati</taxon>
        <taxon>Bacteroidota</taxon>
        <taxon>Bacteroidia</taxon>
        <taxon>Marinilabiliales</taxon>
        <taxon>Marinifilaceae</taxon>
        <taxon>Ancylomarina</taxon>
    </lineage>
</organism>
<evidence type="ECO:0000256" key="7">
    <source>
        <dbReference type="ARBA" id="ARBA00047343"/>
    </source>
</evidence>
<dbReference type="GO" id="GO:0009298">
    <property type="term" value="P:GDP-mannose biosynthetic process"/>
    <property type="evidence" value="ECO:0007669"/>
    <property type="project" value="TreeGrafter"/>
</dbReference>
<name>A0A434ATH0_9BACT</name>
<keyword evidence="3 10" id="KW-0808">Transferase</keyword>
<dbReference type="Pfam" id="PF00483">
    <property type="entry name" value="NTP_transferase"/>
    <property type="match status" value="1"/>
</dbReference>
<evidence type="ECO:0000256" key="6">
    <source>
        <dbReference type="ARBA" id="ARBA00023134"/>
    </source>
</evidence>
<reference evidence="10 11" key="1">
    <citation type="submission" date="2018-11" db="EMBL/GenBank/DDBJ databases">
        <title>Parancylomarina longa gen. nov., sp. nov., isolated from sediments of southern Okinawa.</title>
        <authorList>
            <person name="Fu T."/>
        </authorList>
    </citation>
    <scope>NUCLEOTIDE SEQUENCE [LARGE SCALE GENOMIC DNA]</scope>
    <source>
        <strain evidence="10 11">T3-2 S1-C</strain>
    </source>
</reference>
<dbReference type="PANTHER" id="PTHR46390">
    <property type="entry name" value="MANNOSE-1-PHOSPHATE GUANYLYLTRANSFERASE"/>
    <property type="match status" value="1"/>
</dbReference>
<dbReference type="InterPro" id="IPR049577">
    <property type="entry name" value="GMPP_N"/>
</dbReference>
<dbReference type="GO" id="GO:0004475">
    <property type="term" value="F:mannose-1-phosphate guanylyltransferase (GTP) activity"/>
    <property type="evidence" value="ECO:0007669"/>
    <property type="project" value="UniProtKB-EC"/>
</dbReference>
<dbReference type="InterPro" id="IPR005835">
    <property type="entry name" value="NTP_transferase_dom"/>
</dbReference>
<evidence type="ECO:0000256" key="5">
    <source>
        <dbReference type="ARBA" id="ARBA00022741"/>
    </source>
</evidence>
<dbReference type="Pfam" id="PF22640">
    <property type="entry name" value="ManC_GMP_beta-helix"/>
    <property type="match status" value="1"/>
</dbReference>
<dbReference type="InterPro" id="IPR051161">
    <property type="entry name" value="Mannose-6P_isomerase_type2"/>
</dbReference>
<dbReference type="InterPro" id="IPR029044">
    <property type="entry name" value="Nucleotide-diphossugar_trans"/>
</dbReference>
<feature type="domain" description="Nucleotidyl transferase" evidence="8">
    <location>
        <begin position="8"/>
        <end position="291"/>
    </location>
</feature>
<evidence type="ECO:0000313" key="11">
    <source>
        <dbReference type="Proteomes" id="UP000282985"/>
    </source>
</evidence>
<evidence type="ECO:0000313" key="10">
    <source>
        <dbReference type="EMBL" id="RUT77711.1"/>
    </source>
</evidence>
<dbReference type="GO" id="GO:0005525">
    <property type="term" value="F:GTP binding"/>
    <property type="evidence" value="ECO:0007669"/>
    <property type="project" value="UniProtKB-KW"/>
</dbReference>
<evidence type="ECO:0000256" key="3">
    <source>
        <dbReference type="ARBA" id="ARBA00022679"/>
    </source>
</evidence>
<dbReference type="OrthoDB" id="9806359at2"/>
<dbReference type="EMBL" id="RJJX01000016">
    <property type="protein sequence ID" value="RUT77711.1"/>
    <property type="molecule type" value="Genomic_DNA"/>
</dbReference>
<evidence type="ECO:0000256" key="2">
    <source>
        <dbReference type="ARBA" id="ARBA00012387"/>
    </source>
</evidence>
<dbReference type="SUPFAM" id="SSF53448">
    <property type="entry name" value="Nucleotide-diphospho-sugar transferases"/>
    <property type="match status" value="1"/>
</dbReference>
<dbReference type="Gene3D" id="3.90.550.10">
    <property type="entry name" value="Spore Coat Polysaccharide Biosynthesis Protein SpsA, Chain A"/>
    <property type="match status" value="1"/>
</dbReference>
<dbReference type="FunFam" id="3.90.550.10:FF:000046">
    <property type="entry name" value="Mannose-1-phosphate guanylyltransferase (GDP)"/>
    <property type="match status" value="1"/>
</dbReference>
<comment type="catalytic activity">
    <reaction evidence="7">
        <text>alpha-D-mannose 1-phosphate + GTP + H(+) = GDP-alpha-D-mannose + diphosphate</text>
        <dbReference type="Rhea" id="RHEA:15229"/>
        <dbReference type="ChEBI" id="CHEBI:15378"/>
        <dbReference type="ChEBI" id="CHEBI:33019"/>
        <dbReference type="ChEBI" id="CHEBI:37565"/>
        <dbReference type="ChEBI" id="CHEBI:57527"/>
        <dbReference type="ChEBI" id="CHEBI:58409"/>
        <dbReference type="EC" id="2.7.7.13"/>
    </reaction>
</comment>
<evidence type="ECO:0000259" key="9">
    <source>
        <dbReference type="Pfam" id="PF22640"/>
    </source>
</evidence>
<dbReference type="CDD" id="cd02509">
    <property type="entry name" value="GDP-M1P_Guanylyltransferase"/>
    <property type="match status" value="1"/>
</dbReference>